<dbReference type="RefSeq" id="WP_174136598.1">
    <property type="nucleotide sequence ID" value="NZ_JABUFE010000003.1"/>
</dbReference>
<evidence type="ECO:0000256" key="5">
    <source>
        <dbReference type="ARBA" id="ARBA00022617"/>
    </source>
</evidence>
<dbReference type="Pfam" id="PF04264">
    <property type="entry name" value="YceI"/>
    <property type="match status" value="1"/>
</dbReference>
<evidence type="ECO:0000313" key="16">
    <source>
        <dbReference type="Proteomes" id="UP000777935"/>
    </source>
</evidence>
<dbReference type="PANTHER" id="PTHR30529">
    <property type="entry name" value="CYTOCHROME B561"/>
    <property type="match status" value="1"/>
</dbReference>
<dbReference type="InterPro" id="IPR052168">
    <property type="entry name" value="Cytochrome_b561_oxidase"/>
</dbReference>
<feature type="transmembrane region" description="Helical" evidence="13">
    <location>
        <begin position="56"/>
        <end position="80"/>
    </location>
</feature>
<dbReference type="SMART" id="SM00867">
    <property type="entry name" value="YceI"/>
    <property type="match status" value="1"/>
</dbReference>
<evidence type="ECO:0000256" key="7">
    <source>
        <dbReference type="ARBA" id="ARBA00022723"/>
    </source>
</evidence>
<comment type="similarity">
    <text evidence="12">Belongs to the cytochrome b561 family.</text>
</comment>
<gene>
    <name evidence="15" type="ORF">HRQ87_06765</name>
</gene>
<evidence type="ECO:0000256" key="12">
    <source>
        <dbReference type="ARBA" id="ARBA00037975"/>
    </source>
</evidence>
<keyword evidence="11 13" id="KW-0472">Membrane</keyword>
<feature type="transmembrane region" description="Helical" evidence="13">
    <location>
        <begin position="100"/>
        <end position="122"/>
    </location>
</feature>
<evidence type="ECO:0000256" key="9">
    <source>
        <dbReference type="ARBA" id="ARBA00022989"/>
    </source>
</evidence>
<evidence type="ECO:0000256" key="2">
    <source>
        <dbReference type="ARBA" id="ARBA00004651"/>
    </source>
</evidence>
<keyword evidence="5" id="KW-0349">Heme</keyword>
<evidence type="ECO:0000256" key="4">
    <source>
        <dbReference type="ARBA" id="ARBA00022475"/>
    </source>
</evidence>
<dbReference type="Gene3D" id="2.40.128.110">
    <property type="entry name" value="Lipid/polyisoprenoid-binding, YceI-like"/>
    <property type="match status" value="1"/>
</dbReference>
<comment type="cofactor">
    <cofactor evidence="1">
        <name>heme b</name>
        <dbReference type="ChEBI" id="CHEBI:60344"/>
    </cofactor>
</comment>
<keyword evidence="4" id="KW-1003">Cell membrane</keyword>
<keyword evidence="9 13" id="KW-1133">Transmembrane helix</keyword>
<evidence type="ECO:0000313" key="15">
    <source>
        <dbReference type="EMBL" id="NSX54502.1"/>
    </source>
</evidence>
<evidence type="ECO:0000256" key="11">
    <source>
        <dbReference type="ARBA" id="ARBA00023136"/>
    </source>
</evidence>
<evidence type="ECO:0000256" key="10">
    <source>
        <dbReference type="ARBA" id="ARBA00023004"/>
    </source>
</evidence>
<dbReference type="InterPro" id="IPR036761">
    <property type="entry name" value="TTHA0802/YceI-like_sf"/>
</dbReference>
<dbReference type="Pfam" id="PF01292">
    <property type="entry name" value="Ni_hydr_CYTB"/>
    <property type="match status" value="1"/>
</dbReference>
<dbReference type="SUPFAM" id="SSF81342">
    <property type="entry name" value="Transmembrane di-heme cytochromes"/>
    <property type="match status" value="1"/>
</dbReference>
<comment type="subcellular location">
    <subcellularLocation>
        <location evidence="2">Cell membrane</location>
        <topology evidence="2">Multi-pass membrane protein</topology>
    </subcellularLocation>
</comment>
<evidence type="ECO:0000259" key="14">
    <source>
        <dbReference type="SMART" id="SM00867"/>
    </source>
</evidence>
<reference evidence="15 16" key="1">
    <citation type="submission" date="2020-06" db="EMBL/GenBank/DDBJ databases">
        <title>Sulfitobacter algicola sp. nov., isolated from green algae.</title>
        <authorList>
            <person name="Wang C."/>
        </authorList>
    </citation>
    <scope>NUCLEOTIDE SEQUENCE [LARGE SCALE GENOMIC DNA]</scope>
    <source>
        <strain evidence="15 16">1151</strain>
    </source>
</reference>
<dbReference type="EMBL" id="JABUFE010000003">
    <property type="protein sequence ID" value="NSX54502.1"/>
    <property type="molecule type" value="Genomic_DNA"/>
</dbReference>
<keyword evidence="10" id="KW-0408">Iron</keyword>
<keyword evidence="7" id="KW-0479">Metal-binding</keyword>
<evidence type="ECO:0000256" key="3">
    <source>
        <dbReference type="ARBA" id="ARBA00022448"/>
    </source>
</evidence>
<dbReference type="InterPro" id="IPR011577">
    <property type="entry name" value="Cyt_b561_bac/Ni-Hgenase"/>
</dbReference>
<name>A0ABX2IUI4_9RHOB</name>
<evidence type="ECO:0000256" key="8">
    <source>
        <dbReference type="ARBA" id="ARBA00022982"/>
    </source>
</evidence>
<accession>A0ABX2IUI4</accession>
<feature type="transmembrane region" description="Helical" evidence="13">
    <location>
        <begin position="207"/>
        <end position="231"/>
    </location>
</feature>
<sequence>MALSNTTTSYGTLAKSFHWAIVLLILTVIPLGVIGHNIAHQIEDPSIATTQDQVELAAFLFSMHKTIGVTIFFLALGRILWTITQPKPAPLASHKPIEHFAAATVHWLLYASLVLVPMTGWIHHAATTGFAPIWWPFGQSLPFVPKDPSIAHTFASLHMIFERVLVLAFLLHVAGALKHHFVDRDATLRRMLPGRAQTANTAQHKGVILPFVTAIGVYVAALGVGMALGLFAHDHSTSAPIAQLDQVETGWQVQTGTLGISVTQFGNEVTGSFADWTAAINFEPQDPFTPAGDVEVTVAIPSLSLGSVTGQALGPDFFNAENFPTATFTADITSQDDGIYVADGVLTLKDVETPISFPFTLTVDGDVADMTGRTTLDRRTFGIGDNISDASNLAFEVQVNIELTATRTP</sequence>
<feature type="transmembrane region" description="Helical" evidence="13">
    <location>
        <begin position="164"/>
        <end position="182"/>
    </location>
</feature>
<feature type="domain" description="Lipid/polyisoprenoid-binding YceI-like" evidence="14">
    <location>
        <begin position="250"/>
        <end position="406"/>
    </location>
</feature>
<dbReference type="PANTHER" id="PTHR30529:SF1">
    <property type="entry name" value="CYTOCHROME B561 HOMOLOG 2"/>
    <property type="match status" value="1"/>
</dbReference>
<dbReference type="Proteomes" id="UP000777935">
    <property type="component" value="Unassembled WGS sequence"/>
</dbReference>
<feature type="transmembrane region" description="Helical" evidence="13">
    <location>
        <begin position="16"/>
        <end position="35"/>
    </location>
</feature>
<keyword evidence="3" id="KW-0813">Transport</keyword>
<dbReference type="SUPFAM" id="SSF101874">
    <property type="entry name" value="YceI-like"/>
    <property type="match status" value="1"/>
</dbReference>
<evidence type="ECO:0000256" key="1">
    <source>
        <dbReference type="ARBA" id="ARBA00001970"/>
    </source>
</evidence>
<keyword evidence="8" id="KW-0249">Electron transport</keyword>
<keyword evidence="16" id="KW-1185">Reference proteome</keyword>
<dbReference type="InterPro" id="IPR007372">
    <property type="entry name" value="Lipid/polyisoprenoid-bd_YceI"/>
</dbReference>
<proteinExistence type="inferred from homology"/>
<dbReference type="InterPro" id="IPR016174">
    <property type="entry name" value="Di-haem_cyt_TM"/>
</dbReference>
<evidence type="ECO:0000256" key="13">
    <source>
        <dbReference type="SAM" id="Phobius"/>
    </source>
</evidence>
<organism evidence="15 16">
    <name type="scientific">Parasulfitobacter algicola</name>
    <dbReference type="NCBI Taxonomy" id="2614809"/>
    <lineage>
        <taxon>Bacteria</taxon>
        <taxon>Pseudomonadati</taxon>
        <taxon>Pseudomonadota</taxon>
        <taxon>Alphaproteobacteria</taxon>
        <taxon>Rhodobacterales</taxon>
        <taxon>Roseobacteraceae</taxon>
        <taxon>Parasulfitobacter</taxon>
    </lineage>
</organism>
<evidence type="ECO:0000256" key="6">
    <source>
        <dbReference type="ARBA" id="ARBA00022692"/>
    </source>
</evidence>
<protein>
    <submittedName>
        <fullName evidence="15">Cytochrome b/b6 domain-containing protein</fullName>
    </submittedName>
</protein>
<keyword evidence="6 13" id="KW-0812">Transmembrane</keyword>
<comment type="caution">
    <text evidence="15">The sequence shown here is derived from an EMBL/GenBank/DDBJ whole genome shotgun (WGS) entry which is preliminary data.</text>
</comment>